<dbReference type="Proteomes" id="UP000005959">
    <property type="component" value="Unassembled WGS sequence"/>
</dbReference>
<name>G9YAD7_HAFAL</name>
<dbReference type="RefSeq" id="WP_004094823.1">
    <property type="nucleotide sequence ID" value="NZ_JH417542.1"/>
</dbReference>
<evidence type="ECO:0000313" key="5">
    <source>
        <dbReference type="EMBL" id="EHM40163.1"/>
    </source>
</evidence>
<feature type="domain" description="Bacteriophage tail tape measure C-terminal" evidence="4">
    <location>
        <begin position="761"/>
        <end position="834"/>
    </location>
</feature>
<sequence>MSDVASLAVALHLNSAGFKSQIVDAYRSAETASKSFTAKAQQESAKTSVALAQTGAQARNTGVQIRSLSDALSQSGGGFEQIRTIVSSFASGSNVAAGTLANALIPSIERTLTGFDKLSVSWDSQRELARISAQASAEAASKQIENAQAARTQAQAQMATAKRSRESAQASREQAQELARFYAAQTQVNQQYGLAVSYQDEYVKINRQVREADLAEAKAKQQMAMASKAVLAADVSEAAGKTQLLSSLNQISAANQKVSFSARAAAVSTGLMRSAMSLLGGPVGLGIMVAVSAATALYTAYQRTEAETQSFNNALLKSGNTAGLTVNQLRLLTDRLGGTQGAVKAVSAAVSAGFAGDMLEQVATLGTRLEEMGASSDELVNRLTSLRNDPLKAMSDLTDQGVIFNSTLIEQIATLSRQGKETEASGLLQKAVLEDASQKVKAQERDVGALEGAWKSLKTSVSDAFSIIGKAQLATAQAQAAAAGVKIDVSDKPAQDAKKQAEERQAQAQKAQADARAQLKAENEISAAIKAGADPRKEQARLTTEITARYKAGKLTADEYQQALRGINKQYGVKPKAFSENEGAKRLQQLQEQAAVLRSQQSEADKLTDSERKLVAFKQEIASYQGKQLTAGQKSVLAMKDQLSAQLQENVSLEKANQQRQLAVKLQEQTRDAVKQTASLQLEQSNKLAEMSLSQPAYEQMLEEQKIREDFTQRRVQLEQEVTDKNSALYRQQTAFLASEQQKQLEIIRSSADERAKAEGSYSLGFRKGVSDWVTTSKNAYAQMRDLAVSSFDAMADGVATFATTGKFNFSSFATSVIADLIKIQTRMAASSLLSSLFGIGMSAAGAAAGGAASGSGGATGDMGMGTGWQNYVPNAKGGVYASPSLSAFSGQIVDRPTTFAFAKGAGLMGEAGEEAIMPLKRGADGVLGVRGTVETNQQTVSAAPQVHIHIDGTGNTATQASVGYEQFGADIGRYVDQRYRTLRDRDLRPGGTIQRAIKGR</sequence>
<dbReference type="HOGENOM" id="CLU_012309_0_0_6"/>
<protein>
    <submittedName>
        <fullName evidence="5">Phage tail tape measure protein, lambda family</fullName>
    </submittedName>
</protein>
<feature type="compositionally biased region" description="Low complexity" evidence="2">
    <location>
        <begin position="144"/>
        <end position="161"/>
    </location>
</feature>
<evidence type="ECO:0000313" key="6">
    <source>
        <dbReference type="Proteomes" id="UP000005959"/>
    </source>
</evidence>
<dbReference type="Pfam" id="PF09718">
    <property type="entry name" value="Tape_meas_lam_C"/>
    <property type="match status" value="1"/>
</dbReference>
<feature type="compositionally biased region" description="Basic and acidic residues" evidence="2">
    <location>
        <begin position="494"/>
        <end position="505"/>
    </location>
</feature>
<accession>G9YAD7</accession>
<proteinExistence type="predicted"/>
<organism evidence="5 6">
    <name type="scientific">Hafnia alvei ATCC 51873</name>
    <dbReference type="NCBI Taxonomy" id="1002364"/>
    <lineage>
        <taxon>Bacteria</taxon>
        <taxon>Pseudomonadati</taxon>
        <taxon>Pseudomonadota</taxon>
        <taxon>Gammaproteobacteria</taxon>
        <taxon>Enterobacterales</taxon>
        <taxon>Hafniaceae</taxon>
        <taxon>Hafnia</taxon>
    </lineage>
</organism>
<feature type="domain" description="Bacteriophage tail tape measure N-terminal" evidence="3">
    <location>
        <begin position="270"/>
        <end position="412"/>
    </location>
</feature>
<dbReference type="EMBL" id="AGCI01000085">
    <property type="protein sequence ID" value="EHM40163.1"/>
    <property type="molecule type" value="Genomic_DNA"/>
</dbReference>
<dbReference type="InterPro" id="IPR009628">
    <property type="entry name" value="Phage_tape_measure_N"/>
</dbReference>
<dbReference type="Pfam" id="PF06791">
    <property type="entry name" value="TMP_2"/>
    <property type="match status" value="1"/>
</dbReference>
<comment type="caution">
    <text evidence="5">The sequence shown here is derived from an EMBL/GenBank/DDBJ whole genome shotgun (WGS) entry which is preliminary data.</text>
</comment>
<dbReference type="NCBIfam" id="TIGR01541">
    <property type="entry name" value="tape_meas_lam_C"/>
    <property type="match status" value="1"/>
</dbReference>
<evidence type="ECO:0000256" key="1">
    <source>
        <dbReference type="SAM" id="Coils"/>
    </source>
</evidence>
<gene>
    <name evidence="5" type="ORF">HMPREF0454_03561</name>
</gene>
<keyword evidence="1" id="KW-0175">Coiled coil</keyword>
<dbReference type="PATRIC" id="fig|1002364.3.peg.3216"/>
<feature type="region of interest" description="Disordered" evidence="2">
    <location>
        <begin position="144"/>
        <end position="170"/>
    </location>
</feature>
<evidence type="ECO:0000259" key="3">
    <source>
        <dbReference type="Pfam" id="PF06791"/>
    </source>
</evidence>
<dbReference type="AlphaFoldDB" id="G9YAD7"/>
<reference evidence="5 6" key="1">
    <citation type="submission" date="2011-08" db="EMBL/GenBank/DDBJ databases">
        <authorList>
            <person name="Weinstock G."/>
            <person name="Sodergren E."/>
            <person name="Clifton S."/>
            <person name="Fulton L."/>
            <person name="Fulton B."/>
            <person name="Courtney L."/>
            <person name="Fronick C."/>
            <person name="Harrison M."/>
            <person name="Strong C."/>
            <person name="Farmer C."/>
            <person name="Delahaunty K."/>
            <person name="Markovic C."/>
            <person name="Hall O."/>
            <person name="Minx P."/>
            <person name="Tomlinson C."/>
            <person name="Mitreva M."/>
            <person name="Hou S."/>
            <person name="Chen J."/>
            <person name="Wollam A."/>
            <person name="Pepin K.H."/>
            <person name="Johnson M."/>
            <person name="Bhonagiri V."/>
            <person name="Zhang X."/>
            <person name="Suruliraj S."/>
            <person name="Warren W."/>
            <person name="Chinwalla A."/>
            <person name="Mardis E.R."/>
            <person name="Wilson R.K."/>
        </authorList>
    </citation>
    <scope>NUCLEOTIDE SEQUENCE [LARGE SCALE GENOMIC DNA]</scope>
    <source>
        <strain evidence="5 6">ATCC 51873</strain>
    </source>
</reference>
<evidence type="ECO:0000256" key="2">
    <source>
        <dbReference type="SAM" id="MobiDB-lite"/>
    </source>
</evidence>
<feature type="coiled-coil region" evidence="1">
    <location>
        <begin position="587"/>
        <end position="627"/>
    </location>
</feature>
<evidence type="ECO:0000259" key="4">
    <source>
        <dbReference type="Pfam" id="PF09718"/>
    </source>
</evidence>
<dbReference type="InterPro" id="IPR006431">
    <property type="entry name" value="Phage_tape_meas_C"/>
</dbReference>
<feature type="region of interest" description="Disordered" evidence="2">
    <location>
        <begin position="494"/>
        <end position="513"/>
    </location>
</feature>
<dbReference type="Pfam" id="PF24622">
    <property type="entry name" value="TMP_4"/>
    <property type="match status" value="1"/>
</dbReference>